<dbReference type="GO" id="GO:0051539">
    <property type="term" value="F:4 iron, 4 sulfur cluster binding"/>
    <property type="evidence" value="ECO:0007669"/>
    <property type="project" value="UniProtKB-KW"/>
</dbReference>
<dbReference type="Gene3D" id="3.30.70.20">
    <property type="match status" value="2"/>
</dbReference>
<dbReference type="InterPro" id="IPR017900">
    <property type="entry name" value="4Fe4S_Fe_S_CS"/>
</dbReference>
<dbReference type="PROSITE" id="PS00198">
    <property type="entry name" value="4FE4S_FER_1"/>
    <property type="match status" value="2"/>
</dbReference>
<keyword evidence="1" id="KW-0813">Transport</keyword>
<keyword evidence="2" id="KW-0004">4Fe-4S</keyword>
<keyword evidence="4" id="KW-0677">Repeat</keyword>
<evidence type="ECO:0000256" key="3">
    <source>
        <dbReference type="ARBA" id="ARBA00022723"/>
    </source>
</evidence>
<dbReference type="GeneID" id="72480000"/>
<comment type="caution">
    <text evidence="9">The sequence shown here is derived from an EMBL/GenBank/DDBJ whole genome shotgun (WGS) entry which is preliminary data.</text>
</comment>
<evidence type="ECO:0000256" key="5">
    <source>
        <dbReference type="ARBA" id="ARBA00022982"/>
    </source>
</evidence>
<dbReference type="PROSITE" id="PS51379">
    <property type="entry name" value="4FE4S_FER_2"/>
    <property type="match status" value="2"/>
</dbReference>
<evidence type="ECO:0000256" key="2">
    <source>
        <dbReference type="ARBA" id="ARBA00022485"/>
    </source>
</evidence>
<keyword evidence="6" id="KW-0408">Iron</keyword>
<dbReference type="PANTHER" id="PTHR43687:SF6">
    <property type="entry name" value="L-ASPARTATE SEMIALDEHYDE SULFURTRANSFERASE IRON-SULFUR SUBUNIT"/>
    <property type="match status" value="1"/>
</dbReference>
<protein>
    <recommendedName>
        <fullName evidence="8">4Fe-4S ferredoxin-type domain-containing protein</fullName>
    </recommendedName>
</protein>
<evidence type="ECO:0000259" key="8">
    <source>
        <dbReference type="PROSITE" id="PS51379"/>
    </source>
</evidence>
<dbReference type="PANTHER" id="PTHR43687">
    <property type="entry name" value="ADENYLYLSULFATE REDUCTASE, BETA SUBUNIT"/>
    <property type="match status" value="1"/>
</dbReference>
<evidence type="ECO:0000256" key="7">
    <source>
        <dbReference type="ARBA" id="ARBA00023014"/>
    </source>
</evidence>
<evidence type="ECO:0000313" key="10">
    <source>
        <dbReference type="Proteomes" id="UP000887043"/>
    </source>
</evidence>
<dbReference type="GO" id="GO:0046872">
    <property type="term" value="F:metal ion binding"/>
    <property type="evidence" value="ECO:0007669"/>
    <property type="project" value="UniProtKB-KW"/>
</dbReference>
<proteinExistence type="predicted"/>
<keyword evidence="5" id="KW-0249">Electron transport</keyword>
<reference evidence="9" key="1">
    <citation type="submission" date="2021-08" db="EMBL/GenBank/DDBJ databases">
        <title>Prevotella lacticifex sp. nov., isolated from rumen of cow.</title>
        <authorList>
            <person name="Shinkai T."/>
            <person name="Ikeyama N."/>
            <person name="Kumagai M."/>
            <person name="Ohmori H."/>
            <person name="Sakamoto M."/>
            <person name="Ohkuma M."/>
            <person name="Mitsumori M."/>
        </authorList>
    </citation>
    <scope>NUCLEOTIDE SEQUENCE</scope>
    <source>
        <strain evidence="9">DSM 11371</strain>
    </source>
</reference>
<dbReference type="SUPFAM" id="SSF54862">
    <property type="entry name" value="4Fe-4S ferredoxins"/>
    <property type="match status" value="1"/>
</dbReference>
<dbReference type="Pfam" id="PF00037">
    <property type="entry name" value="Fer4"/>
    <property type="match status" value="2"/>
</dbReference>
<feature type="domain" description="4Fe-4S ferredoxin-type" evidence="8">
    <location>
        <begin position="6"/>
        <end position="35"/>
    </location>
</feature>
<sequence>MGISKKVAIVDLSHCVACGVCLTVCPKGAVSIDRGCNSEVNEQLCVGCGKCEKHCPAGAITTKWRV</sequence>
<evidence type="ECO:0000256" key="6">
    <source>
        <dbReference type="ARBA" id="ARBA00023004"/>
    </source>
</evidence>
<dbReference type="Proteomes" id="UP000887043">
    <property type="component" value="Unassembled WGS sequence"/>
</dbReference>
<accession>A0AA37HVU6</accession>
<dbReference type="EMBL" id="BPTR01000001">
    <property type="protein sequence ID" value="GJG26958.1"/>
    <property type="molecule type" value="Genomic_DNA"/>
</dbReference>
<dbReference type="InterPro" id="IPR050572">
    <property type="entry name" value="Fe-S_Ferredoxin"/>
</dbReference>
<evidence type="ECO:0000313" key="9">
    <source>
        <dbReference type="EMBL" id="GJG26958.1"/>
    </source>
</evidence>
<dbReference type="InterPro" id="IPR017896">
    <property type="entry name" value="4Fe4S_Fe-S-bd"/>
</dbReference>
<name>A0AA37HVU6_SEGBR</name>
<keyword evidence="7" id="KW-0411">Iron-sulfur</keyword>
<dbReference type="AlphaFoldDB" id="A0AA37HVU6"/>
<evidence type="ECO:0000256" key="1">
    <source>
        <dbReference type="ARBA" id="ARBA00022448"/>
    </source>
</evidence>
<evidence type="ECO:0000256" key="4">
    <source>
        <dbReference type="ARBA" id="ARBA00022737"/>
    </source>
</evidence>
<feature type="domain" description="4Fe-4S ferredoxin-type" evidence="8">
    <location>
        <begin position="36"/>
        <end position="65"/>
    </location>
</feature>
<dbReference type="RefSeq" id="WP_074549238.1">
    <property type="nucleotide sequence ID" value="NZ_BPTR01000001.1"/>
</dbReference>
<gene>
    <name evidence="9" type="ORF">PRRU23_06580</name>
</gene>
<keyword evidence="3" id="KW-0479">Metal-binding</keyword>
<organism evidence="9 10">
    <name type="scientific">Segatella bryantii</name>
    <name type="common">Prevotella bryantii</name>
    <dbReference type="NCBI Taxonomy" id="77095"/>
    <lineage>
        <taxon>Bacteria</taxon>
        <taxon>Pseudomonadati</taxon>
        <taxon>Bacteroidota</taxon>
        <taxon>Bacteroidia</taxon>
        <taxon>Bacteroidales</taxon>
        <taxon>Prevotellaceae</taxon>
        <taxon>Segatella</taxon>
    </lineage>
</organism>